<comment type="caution">
    <text evidence="6">The sequence shown here is derived from an EMBL/GenBank/DDBJ whole genome shotgun (WGS) entry which is preliminary data.</text>
</comment>
<sequence length="263" mass="28153">MDTAGYLASVLIGISLGLIGGGGSILTVPVLVYLFHLDAVSATAYSLFIVGATSLTGSISYFRKGLVDLKTVFVFGIPSVISVFFTRTYIIPVIPQNILSVGEFTITKSIFLLLLFAILMIFASYGMIKKNKETTSSEKIQFNYPLVITEGILIGVLTGLIGAGGGFLIIPALVNFMKLPMKTAIGTSLVIIAINSLAGFLFSLPHISIHWNFILSITGLAIIGILAGSYISTKIDGKKLKPAFGWFILIMGIYIITKETLLS</sequence>
<feature type="transmembrane region" description="Helical" evidence="5">
    <location>
        <begin position="69"/>
        <end position="90"/>
    </location>
</feature>
<keyword evidence="3 5" id="KW-1133">Transmembrane helix</keyword>
<dbReference type="Proteomes" id="UP000190813">
    <property type="component" value="Unassembled WGS sequence"/>
</dbReference>
<proteinExistence type="inferred from homology"/>
<keyword evidence="7" id="KW-1185">Reference proteome</keyword>
<comment type="subcellular location">
    <subcellularLocation>
        <location evidence="5">Cell membrane</location>
        <topology evidence="5">Multi-pass membrane protein</topology>
    </subcellularLocation>
    <subcellularLocation>
        <location evidence="1">Membrane</location>
        <topology evidence="1">Multi-pass membrane protein</topology>
    </subcellularLocation>
</comment>
<dbReference type="RefSeq" id="WP_078772750.1">
    <property type="nucleotide sequence ID" value="NZ_CBCSBR010000004.1"/>
</dbReference>
<keyword evidence="4 5" id="KW-0472">Membrane</keyword>
<feature type="transmembrane region" description="Helical" evidence="5">
    <location>
        <begin position="243"/>
        <end position="262"/>
    </location>
</feature>
<feature type="transmembrane region" description="Helical" evidence="5">
    <location>
        <begin position="6"/>
        <end position="35"/>
    </location>
</feature>
<protein>
    <recommendedName>
        <fullName evidence="5">Probable membrane transporter protein</fullName>
    </recommendedName>
</protein>
<dbReference type="GO" id="GO:0005886">
    <property type="term" value="C:plasma membrane"/>
    <property type="evidence" value="ECO:0007669"/>
    <property type="project" value="UniProtKB-SubCell"/>
</dbReference>
<evidence type="ECO:0000256" key="5">
    <source>
        <dbReference type="RuleBase" id="RU363041"/>
    </source>
</evidence>
<feature type="transmembrane region" description="Helical" evidence="5">
    <location>
        <begin position="209"/>
        <end position="231"/>
    </location>
</feature>
<dbReference type="AlphaFoldDB" id="A0A1T3MC39"/>
<keyword evidence="2 5" id="KW-0812">Transmembrane</keyword>
<accession>A0A1T3MC39</accession>
<dbReference type="Pfam" id="PF01925">
    <property type="entry name" value="TauE"/>
    <property type="match status" value="1"/>
</dbReference>
<name>A0A1T3MC39_9FLAO</name>
<feature type="transmembrane region" description="Helical" evidence="5">
    <location>
        <begin position="183"/>
        <end position="203"/>
    </location>
</feature>
<organism evidence="6 7">
    <name type="scientific">Elizabethkingia occulta</name>
    <dbReference type="NCBI Taxonomy" id="1867263"/>
    <lineage>
        <taxon>Bacteria</taxon>
        <taxon>Pseudomonadati</taxon>
        <taxon>Bacteroidota</taxon>
        <taxon>Flavobacteriia</taxon>
        <taxon>Flavobacteriales</taxon>
        <taxon>Weeksellaceae</taxon>
        <taxon>Elizabethkingia</taxon>
    </lineage>
</organism>
<gene>
    <name evidence="6" type="ORF">BAZ10_09190</name>
</gene>
<evidence type="ECO:0000256" key="2">
    <source>
        <dbReference type="ARBA" id="ARBA00022692"/>
    </source>
</evidence>
<feature type="transmembrane region" description="Helical" evidence="5">
    <location>
        <begin position="152"/>
        <end position="176"/>
    </location>
</feature>
<evidence type="ECO:0000313" key="6">
    <source>
        <dbReference type="EMBL" id="OPC62029.1"/>
    </source>
</evidence>
<evidence type="ECO:0000313" key="7">
    <source>
        <dbReference type="Proteomes" id="UP000190813"/>
    </source>
</evidence>
<evidence type="ECO:0000256" key="4">
    <source>
        <dbReference type="ARBA" id="ARBA00023136"/>
    </source>
</evidence>
<feature type="transmembrane region" description="Helical" evidence="5">
    <location>
        <begin position="110"/>
        <end position="128"/>
    </location>
</feature>
<evidence type="ECO:0000256" key="3">
    <source>
        <dbReference type="ARBA" id="ARBA00022989"/>
    </source>
</evidence>
<feature type="transmembrane region" description="Helical" evidence="5">
    <location>
        <begin position="42"/>
        <end position="63"/>
    </location>
</feature>
<dbReference type="InterPro" id="IPR002781">
    <property type="entry name" value="TM_pro_TauE-like"/>
</dbReference>
<dbReference type="PANTHER" id="PTHR43483:SF3">
    <property type="entry name" value="MEMBRANE TRANSPORTER PROTEIN HI_0806-RELATED"/>
    <property type="match status" value="1"/>
</dbReference>
<dbReference type="PANTHER" id="PTHR43483">
    <property type="entry name" value="MEMBRANE TRANSPORTER PROTEIN HI_0806-RELATED"/>
    <property type="match status" value="1"/>
</dbReference>
<keyword evidence="5" id="KW-1003">Cell membrane</keyword>
<dbReference type="EMBL" id="MAHX01000018">
    <property type="protein sequence ID" value="OPC62029.1"/>
    <property type="molecule type" value="Genomic_DNA"/>
</dbReference>
<comment type="similarity">
    <text evidence="5">Belongs to the 4-toluene sulfonate uptake permease (TSUP) (TC 2.A.102) family.</text>
</comment>
<evidence type="ECO:0000256" key="1">
    <source>
        <dbReference type="ARBA" id="ARBA00004141"/>
    </source>
</evidence>
<reference evidence="6 7" key="1">
    <citation type="submission" date="2016-06" db="EMBL/GenBank/DDBJ databases">
        <title>Revisiting the taxonomy of the Elizabethkingia Genus based on Whole-Genome Sequencing, Optical Mapping, and MALDI-TOF.</title>
        <authorList>
            <person name="Nicholson A.C."/>
        </authorList>
    </citation>
    <scope>NUCLEOTIDE SEQUENCE [LARGE SCALE GENOMIC DNA]</scope>
    <source>
        <strain evidence="6 7">G4070</strain>
    </source>
</reference>